<keyword evidence="5" id="KW-1185">Reference proteome</keyword>
<keyword evidence="2" id="KW-0732">Signal</keyword>
<dbReference type="RefSeq" id="WP_314514009.1">
    <property type="nucleotide sequence ID" value="NZ_JASJOU010000008.1"/>
</dbReference>
<evidence type="ECO:0000256" key="2">
    <source>
        <dbReference type="SAM" id="SignalP"/>
    </source>
</evidence>
<dbReference type="AlphaFoldDB" id="A0AAE3UGK3"/>
<dbReference type="PROSITE" id="PS51257">
    <property type="entry name" value="PROKAR_LIPOPROTEIN"/>
    <property type="match status" value="1"/>
</dbReference>
<dbReference type="PANTHER" id="PTHR41339:SF1">
    <property type="entry name" value="SECRETED PROTEIN"/>
    <property type="match status" value="1"/>
</dbReference>
<dbReference type="InterPro" id="IPR002909">
    <property type="entry name" value="IPT_dom"/>
</dbReference>
<dbReference type="PANTHER" id="PTHR41339">
    <property type="entry name" value="LIPL48"/>
    <property type="match status" value="1"/>
</dbReference>
<reference evidence="4" key="1">
    <citation type="submission" date="2023-05" db="EMBL/GenBank/DDBJ databases">
        <authorList>
            <person name="Zhang X."/>
        </authorList>
    </citation>
    <scope>NUCLEOTIDE SEQUENCE</scope>
    <source>
        <strain evidence="4">BD1B2-1</strain>
    </source>
</reference>
<feature type="domain" description="IPT/TIG" evidence="3">
    <location>
        <begin position="31"/>
        <end position="108"/>
    </location>
</feature>
<dbReference type="Proteomes" id="UP001232063">
    <property type="component" value="Unassembled WGS sequence"/>
</dbReference>
<dbReference type="InterPro" id="IPR013783">
    <property type="entry name" value="Ig-like_fold"/>
</dbReference>
<dbReference type="InterPro" id="IPR014756">
    <property type="entry name" value="Ig_E-set"/>
</dbReference>
<dbReference type="Gene3D" id="2.60.40.10">
    <property type="entry name" value="Immunoglobulins"/>
    <property type="match status" value="1"/>
</dbReference>
<accession>A0AAE3UGK3</accession>
<evidence type="ECO:0000313" key="4">
    <source>
        <dbReference type="EMBL" id="MDJ1503386.1"/>
    </source>
</evidence>
<feature type="region of interest" description="Disordered" evidence="1">
    <location>
        <begin position="331"/>
        <end position="357"/>
    </location>
</feature>
<evidence type="ECO:0000259" key="3">
    <source>
        <dbReference type="Pfam" id="PF01833"/>
    </source>
</evidence>
<feature type="chain" id="PRO_5041964946" evidence="2">
    <location>
        <begin position="20"/>
        <end position="553"/>
    </location>
</feature>
<dbReference type="SUPFAM" id="SSF81296">
    <property type="entry name" value="E set domains"/>
    <property type="match status" value="1"/>
</dbReference>
<gene>
    <name evidence="4" type="ORF">QNI22_22140</name>
</gene>
<organism evidence="4 5">
    <name type="scientific">Xanthocytophaga agilis</name>
    <dbReference type="NCBI Taxonomy" id="3048010"/>
    <lineage>
        <taxon>Bacteria</taxon>
        <taxon>Pseudomonadati</taxon>
        <taxon>Bacteroidota</taxon>
        <taxon>Cytophagia</taxon>
        <taxon>Cytophagales</taxon>
        <taxon>Rhodocytophagaceae</taxon>
        <taxon>Xanthocytophaga</taxon>
    </lineage>
</organism>
<evidence type="ECO:0000256" key="1">
    <source>
        <dbReference type="SAM" id="MobiDB-lite"/>
    </source>
</evidence>
<comment type="caution">
    <text evidence="4">The sequence shown here is derived from an EMBL/GenBank/DDBJ whole genome shotgun (WGS) entry which is preliminary data.</text>
</comment>
<dbReference type="EMBL" id="JASJOU010000008">
    <property type="protein sequence ID" value="MDJ1503386.1"/>
    <property type="molecule type" value="Genomic_DNA"/>
</dbReference>
<protein>
    <submittedName>
        <fullName evidence="4">IPT/TIG domain-containing protein</fullName>
    </submittedName>
</protein>
<dbReference type="CDD" id="cd00603">
    <property type="entry name" value="IPT_PCSR"/>
    <property type="match status" value="1"/>
</dbReference>
<dbReference type="Pfam" id="PF01833">
    <property type="entry name" value="TIG"/>
    <property type="match status" value="1"/>
</dbReference>
<proteinExistence type="predicted"/>
<feature type="signal peptide" evidence="2">
    <location>
        <begin position="1"/>
        <end position="19"/>
    </location>
</feature>
<name>A0AAE3UGK3_9BACT</name>
<sequence>MRNLKILAFMFALTFIAFSCKNDDDDNEVLSIVDFTPKTATAGTEITIVGTKFSATASENIVKFGNVEAAIKSASTNQIVAIVPSNATTGKISVTVNGQTVSSSSDFTLSNRSIVEISGEIKSSRTWSSDSIYLLKGFVYVTDGVTLTIEPGTLIKGDKESKGALVIEKGAKLMAEGTAQNPIVFTSNQAKGSRSYGDWGGVVLMGKAPHNRLATQTFEGGLRGTYGAFNVADDNSGSLKYVRIEFAGIALTASANSEVNGLTLYSVGSGTTLEHIQVSYSGDDSYEWFGGTVTAKYLVAYRGFDDDFDTDFGFSGKVQYGVSLRDPNIADQSGSNGFESDNFGNSGTPATDQNNGLPLTSPVFANISVFGTSGTPSSAATPAPGSGPYQSAMHLRRNTSISIFNSVFVGYPEGLRLDNNDVDTTVQTVGTSTYANAVSGNLQLRGIVLANVTNALLGKGKVTNDQASKVFNMTGNNNLVATTLSELSLNAANFTLGTPNFLPASGSPLLQNAVWTGKGDNSFFTKETFRGAFGTVDWTAGWTNFDPQNTDYK</sequence>
<evidence type="ECO:0000313" key="5">
    <source>
        <dbReference type="Proteomes" id="UP001232063"/>
    </source>
</evidence>